<feature type="region of interest" description="Disordered" evidence="2">
    <location>
        <begin position="692"/>
        <end position="743"/>
    </location>
</feature>
<protein>
    <submittedName>
        <fullName evidence="3">Uncharacterized protein</fullName>
    </submittedName>
</protein>
<dbReference type="AlphaFoldDB" id="A0A078AIU9"/>
<dbReference type="Proteomes" id="UP000039865">
    <property type="component" value="Unassembled WGS sequence"/>
</dbReference>
<dbReference type="InParanoid" id="A0A078AIU9"/>
<evidence type="ECO:0000313" key="3">
    <source>
        <dbReference type="EMBL" id="CDW82149.1"/>
    </source>
</evidence>
<name>A0A078AIU9_STYLE</name>
<feature type="region of interest" description="Disordered" evidence="2">
    <location>
        <begin position="263"/>
        <end position="315"/>
    </location>
</feature>
<feature type="coiled-coil region" evidence="1">
    <location>
        <begin position="168"/>
        <end position="202"/>
    </location>
</feature>
<feature type="region of interest" description="Disordered" evidence="2">
    <location>
        <begin position="88"/>
        <end position="120"/>
    </location>
</feature>
<feature type="region of interest" description="Disordered" evidence="2">
    <location>
        <begin position="998"/>
        <end position="1019"/>
    </location>
</feature>
<feature type="compositionally biased region" description="Polar residues" evidence="2">
    <location>
        <begin position="433"/>
        <end position="449"/>
    </location>
</feature>
<feature type="compositionally biased region" description="Polar residues" evidence="2">
    <location>
        <begin position="105"/>
        <end position="116"/>
    </location>
</feature>
<dbReference type="EMBL" id="CCKQ01010627">
    <property type="protein sequence ID" value="CDW82149.1"/>
    <property type="molecule type" value="Genomic_DNA"/>
</dbReference>
<gene>
    <name evidence="3" type="primary">Contig15322.g16325</name>
    <name evidence="3" type="ORF">STYLEM_11178</name>
</gene>
<keyword evidence="4" id="KW-1185">Reference proteome</keyword>
<organism evidence="3 4">
    <name type="scientific">Stylonychia lemnae</name>
    <name type="common">Ciliate</name>
    <dbReference type="NCBI Taxonomy" id="5949"/>
    <lineage>
        <taxon>Eukaryota</taxon>
        <taxon>Sar</taxon>
        <taxon>Alveolata</taxon>
        <taxon>Ciliophora</taxon>
        <taxon>Intramacronucleata</taxon>
        <taxon>Spirotrichea</taxon>
        <taxon>Stichotrichia</taxon>
        <taxon>Sporadotrichida</taxon>
        <taxon>Oxytrichidae</taxon>
        <taxon>Stylonychinae</taxon>
        <taxon>Stylonychia</taxon>
    </lineage>
</organism>
<proteinExistence type="predicted"/>
<feature type="compositionally biased region" description="Low complexity" evidence="2">
    <location>
        <begin position="277"/>
        <end position="290"/>
    </location>
</feature>
<accession>A0A078AIU9</accession>
<feature type="compositionally biased region" description="Polar residues" evidence="2">
    <location>
        <begin position="693"/>
        <end position="715"/>
    </location>
</feature>
<feature type="compositionally biased region" description="Basic and acidic residues" evidence="2">
    <location>
        <begin position="305"/>
        <end position="315"/>
    </location>
</feature>
<feature type="region of interest" description="Disordered" evidence="2">
    <location>
        <begin position="420"/>
        <end position="449"/>
    </location>
</feature>
<evidence type="ECO:0000313" key="4">
    <source>
        <dbReference type="Proteomes" id="UP000039865"/>
    </source>
</evidence>
<feature type="compositionally biased region" description="Basic and acidic residues" evidence="2">
    <location>
        <begin position="90"/>
        <end position="104"/>
    </location>
</feature>
<evidence type="ECO:0000256" key="1">
    <source>
        <dbReference type="SAM" id="Coils"/>
    </source>
</evidence>
<sequence length="1037" mass="121377">MAKLKPSLNYSPRSKRFLQNDDMNSKILSLRSSNKDILMDPLKQIKTDIHKLKDQKLQIKYDNQKQLENLKQKKTNLLVSQNVNLTHAQKQKEKLRNKSLESEINKNSNKLESSPDSFRDQNGVADYTLMNIHQNLLQSLNDQDQDGSQDAQKPMKFKFLKKNSKKIRDRLTRDNIRLRKKLEEENELMKQLNEQLNNNQYDEKLNELSDKVLTRYVSIQDNPLMNQSLNNLGNPADITKRLSELNPEYNSNRDFVIVENDMESSEHKNYQSHGIPSNGQVSNQNQGNSVLNESNSPSRKTPLRQSEKRLRMSTGKSKDDLIKQIYFYDVDSLPSIDTDIAQVTKLKNQKFNEIKTKQKKEQMLQNVGIFFKQRITDVCKGQQAALEMIKKEDDYQVNDDLQEFGSKLDQINLKLMRQGTSDFRRQQSKGHSPKNSPRSINKKNTLSPHNNIQIMENSQESNESASKLQENQIKNKRMAISPSEMKINVKDINQALEGQLVTTRDQYGQLEINYGNAVYHNERAQSQLAFTNSMQSQMDESKSKDSIFDQHLLTSRLQSQDQIQRDFKFKSSALSTLYEKNYEKFSQELNSQTYLEALREISQNQYNQQDQRLILDAYQQNSSEKKKKRLNQSKTLSSNFIIDDSEQLQKEFISQIEKSNFSMIKKINKITTHKRNSQSIVTTSQAKIKIQEASVQKSYTPRNQFRQSRIRSSNPEPEREFKRKGYHRPKDKLNESSSQSRPFTDRQFKDKFNQVCQVQEQDFIKSNIRANKFIQSKTDGFGIDKSTIISDKVFKNYDNALSSNNKYYYSHRQLSGDFKSQLIYQSNFKTLNIPLLSLKQRTNKQLIKRAEKDIQQCLPMTGLISQNQSNFNQTFQKGKVFKQFGVLSILEKRRLTMNQEYEFLPTKEDQKLRTINSYRKRDPQMPIGYVQSYNQEKEFPNQQIQTFNKQIQEIIKNKSHSPHKRVQNVISHNKSKDQFIDPSFNDQVQGQKFVGKESKQSRFYHAKSSQNLKQNLPKIAQKKIQEPSIEKVEYDQL</sequence>
<keyword evidence="1" id="KW-0175">Coiled coil</keyword>
<evidence type="ECO:0000256" key="2">
    <source>
        <dbReference type="SAM" id="MobiDB-lite"/>
    </source>
</evidence>
<reference evidence="3 4" key="1">
    <citation type="submission" date="2014-06" db="EMBL/GenBank/DDBJ databases">
        <authorList>
            <person name="Swart Estienne"/>
        </authorList>
    </citation>
    <scope>NUCLEOTIDE SEQUENCE [LARGE SCALE GENOMIC DNA]</scope>
    <source>
        <strain evidence="3 4">130c</strain>
    </source>
</reference>